<name>A0A174MCT3_9FIRM</name>
<accession>A0A174MCT3</accession>
<sequence length="78" mass="8944">MPVATESKRITFTVTPDMVPLMDRAKRMFYDRTQSDMIRILIVAGLESQNSKEHSDGSKKHFTKRLPDLLGEETAKTF</sequence>
<evidence type="ECO:0000313" key="2">
    <source>
        <dbReference type="EMBL" id="CUP31519.1"/>
    </source>
</evidence>
<protein>
    <submittedName>
        <fullName evidence="2">Uncharacterized protein</fullName>
    </submittedName>
</protein>
<dbReference type="Proteomes" id="UP000095651">
    <property type="component" value="Unassembled WGS sequence"/>
</dbReference>
<dbReference type="AlphaFoldDB" id="A0A174MCT3"/>
<evidence type="ECO:0000313" key="3">
    <source>
        <dbReference type="EMBL" id="RGM02892.1"/>
    </source>
</evidence>
<dbReference type="Proteomes" id="UP000261257">
    <property type="component" value="Unassembled WGS sequence"/>
</dbReference>
<evidence type="ECO:0000313" key="4">
    <source>
        <dbReference type="Proteomes" id="UP000095651"/>
    </source>
</evidence>
<organism evidence="2 4">
    <name type="scientific">Hungatella hathewayi</name>
    <dbReference type="NCBI Taxonomy" id="154046"/>
    <lineage>
        <taxon>Bacteria</taxon>
        <taxon>Bacillati</taxon>
        <taxon>Bacillota</taxon>
        <taxon>Clostridia</taxon>
        <taxon>Lachnospirales</taxon>
        <taxon>Lachnospiraceae</taxon>
        <taxon>Hungatella</taxon>
    </lineage>
</organism>
<dbReference type="EMBL" id="CYZE01000024">
    <property type="protein sequence ID" value="CUP31519.1"/>
    <property type="molecule type" value="Genomic_DNA"/>
</dbReference>
<proteinExistence type="predicted"/>
<feature type="region of interest" description="Disordered" evidence="1">
    <location>
        <begin position="49"/>
        <end position="78"/>
    </location>
</feature>
<evidence type="ECO:0000256" key="1">
    <source>
        <dbReference type="SAM" id="MobiDB-lite"/>
    </source>
</evidence>
<gene>
    <name evidence="3" type="ORF">DXC39_16645</name>
    <name evidence="2" type="ORF">ERS852407_05583</name>
</gene>
<reference evidence="2 4" key="1">
    <citation type="submission" date="2015-09" db="EMBL/GenBank/DDBJ databases">
        <authorList>
            <consortium name="Pathogen Informatics"/>
        </authorList>
    </citation>
    <scope>NUCLEOTIDE SEQUENCE [LARGE SCALE GENOMIC DNA]</scope>
    <source>
        <strain evidence="2 4">2789STDY5608850</strain>
    </source>
</reference>
<evidence type="ECO:0000313" key="5">
    <source>
        <dbReference type="Proteomes" id="UP000261257"/>
    </source>
</evidence>
<feature type="compositionally biased region" description="Basic and acidic residues" evidence="1">
    <location>
        <begin position="50"/>
        <end position="59"/>
    </location>
</feature>
<dbReference type="EMBL" id="QSSQ01000017">
    <property type="protein sequence ID" value="RGM02892.1"/>
    <property type="molecule type" value="Genomic_DNA"/>
</dbReference>
<reference evidence="3 5" key="2">
    <citation type="submission" date="2018-08" db="EMBL/GenBank/DDBJ databases">
        <title>A genome reference for cultivated species of the human gut microbiota.</title>
        <authorList>
            <person name="Zou Y."/>
            <person name="Xue W."/>
            <person name="Luo G."/>
        </authorList>
    </citation>
    <scope>NUCLEOTIDE SEQUENCE [LARGE SCALE GENOMIC DNA]</scope>
    <source>
        <strain evidence="3 5">TF05-11AC</strain>
    </source>
</reference>